<evidence type="ECO:0000259" key="1">
    <source>
        <dbReference type="Pfam" id="PF26632"/>
    </source>
</evidence>
<feature type="domain" description="DUF8205" evidence="1">
    <location>
        <begin position="1"/>
        <end position="177"/>
    </location>
</feature>
<dbReference type="InterPro" id="IPR058518">
    <property type="entry name" value="DUF8205"/>
</dbReference>
<evidence type="ECO:0000313" key="2">
    <source>
        <dbReference type="EMBL" id="PPR00823.1"/>
    </source>
</evidence>
<comment type="caution">
    <text evidence="2">The sequence shown here is derived from an EMBL/GenBank/DDBJ whole genome shotgun (WGS) entry which is preliminary data.</text>
</comment>
<sequence length="177" mass="19544">MCKFMGHLDSDLFLSLHLEVAIIQEVRSKGLEFSPDKAFYVLVLVGIEPVDIRDFGRLMTTPAFAEEGHRPLGMLQVLSIIVEDRPPVSVRDKPQYAPTRLAFDSQPETSVLPLVYLNVAYFLGRAGNPVCYLGHLHLISEFAFSVASGFKSFTIRSILGPQMGGVEKPVTADTCSE</sequence>
<dbReference type="Pfam" id="PF26632">
    <property type="entry name" value="DUF8205"/>
    <property type="match status" value="1"/>
</dbReference>
<reference evidence="2 3" key="1">
    <citation type="journal article" date="2018" name="Evol. Lett.">
        <title>Horizontal gene cluster transfer increased hallucinogenic mushroom diversity.</title>
        <authorList>
            <person name="Reynolds H.T."/>
            <person name="Vijayakumar V."/>
            <person name="Gluck-Thaler E."/>
            <person name="Korotkin H.B."/>
            <person name="Matheny P.B."/>
            <person name="Slot J.C."/>
        </authorList>
    </citation>
    <scope>NUCLEOTIDE SEQUENCE [LARGE SCALE GENOMIC DNA]</scope>
    <source>
        <strain evidence="2 3">SRW20</strain>
    </source>
</reference>
<dbReference type="EMBL" id="NHYE01000984">
    <property type="protein sequence ID" value="PPR00823.1"/>
    <property type="molecule type" value="Genomic_DNA"/>
</dbReference>
<organism evidence="2 3">
    <name type="scientific">Gymnopilus dilepis</name>
    <dbReference type="NCBI Taxonomy" id="231916"/>
    <lineage>
        <taxon>Eukaryota</taxon>
        <taxon>Fungi</taxon>
        <taxon>Dikarya</taxon>
        <taxon>Basidiomycota</taxon>
        <taxon>Agaricomycotina</taxon>
        <taxon>Agaricomycetes</taxon>
        <taxon>Agaricomycetidae</taxon>
        <taxon>Agaricales</taxon>
        <taxon>Agaricineae</taxon>
        <taxon>Hymenogastraceae</taxon>
        <taxon>Gymnopilus</taxon>
    </lineage>
</organism>
<proteinExistence type="predicted"/>
<gene>
    <name evidence="2" type="ORF">CVT26_012465</name>
</gene>
<dbReference type="Proteomes" id="UP000284706">
    <property type="component" value="Unassembled WGS sequence"/>
</dbReference>
<keyword evidence="3" id="KW-1185">Reference proteome</keyword>
<dbReference type="AlphaFoldDB" id="A0A409YCU0"/>
<evidence type="ECO:0000313" key="3">
    <source>
        <dbReference type="Proteomes" id="UP000284706"/>
    </source>
</evidence>
<protein>
    <recommendedName>
        <fullName evidence="1">DUF8205 domain-containing protein</fullName>
    </recommendedName>
</protein>
<name>A0A409YCU0_9AGAR</name>
<dbReference type="InParanoid" id="A0A409YCU0"/>
<accession>A0A409YCU0</accession>